<dbReference type="Pfam" id="PF13620">
    <property type="entry name" value="CarboxypepD_reg"/>
    <property type="match status" value="1"/>
</dbReference>
<dbReference type="RefSeq" id="WP_353065669.1">
    <property type="nucleotide sequence ID" value="NZ_CP132942.1"/>
</dbReference>
<comment type="subcellular location">
    <subcellularLocation>
        <location evidence="1">Cell outer membrane</location>
    </subcellularLocation>
</comment>
<dbReference type="AlphaFoldDB" id="A0AAU7ZU35"/>
<dbReference type="GO" id="GO:0004180">
    <property type="term" value="F:carboxypeptidase activity"/>
    <property type="evidence" value="ECO:0007669"/>
    <property type="project" value="UniProtKB-KW"/>
</dbReference>
<proteinExistence type="predicted"/>
<sequence>MRVRIALCSFFTFLICTFAHGQDISAKITGTVTDASGAVVAGAEVTAREISRGTTYDTRTSASGIYYLSPLPVGQYTLKVTAQGFSSSERPAFTLDQAQTARIDIALTVGQASQTVEVTGAPPLLQTDDSYLGTVLDARANVTLPLATRNYNQLTLLSPGAVTLNPSSFTGPQASFQVGRPYINGNREQTNNYILDGMDNNQIDNNDVAFAPSVDAIQEFNLISQNAPSSYGNYLGGIVSVTIKSGTNQFHGDAFEFIRNDVFNANTWANGLTKTAGGSAAPTPKLRWNEFGGSIGGPIVKDKLFFFADYQGSRFDQPATSALFTVLTTPERNGDFSALCTAGFNTQGVCKNLAQQLYDPHSAGTPTGRLPFLNNQISSNISPAASKILNSPLYPQPINSLATNNQINLTHSSTNSDQGDLKIDWVATQKDHIYGRYSQQNISNPTTNSLPLQGNSLSTYPLYNGVIDYSHTFSSTLINNLRFGGSYFPVTFSNTNPTGQDLPATFGIAGAAPGQTFLPQMLFAGAFNASDFGNDNLVQQFHDTVVQVEDTVTIVHGKHTFNLGFEFFRYITNILYVGNSGLAGQLTFNGSFTGNPGVVIPGANGSTTTPSGFAEADFLLGLPENVAVGTGTGHSLRNNLFSGFVQDDWHALPNLTLNLGLRYEVINPRADAHNEAVNYGLFTGDVQIAGMNGNSSALYNQYNGPTNFQPRIGFSWQPNGDKAMVVRGAYGISNFSETTGTGNLLFQNPPFAVQPNVTNAGGSVPLPSSNLDEGFSTLSAPGCTAALAIAQSPLCFANAGIHAFDPNNTRPAVSQQYNLTVQRQIGNSSTFSIGYVGQKTDHLMAISLINQKVLEANGNIAPSPYLNPTLQSLVGQARLTSSVGYSNYNAIQTSFQQRLSHGLEFQANYTFAKCLGNTSGFFAQYGDSNAAFTQAGNNHFFFQNTYNPAADYGRCDQNVTNSFNGFVTYDLPFGRGRQFGSNIPRAADLIIGGWQANSILQFHDGFPFTAQATDNSGTTSGFARANCDGPARNTPYQRSTVAGSPGYTWFDPGSVSQPTSGFGNCAVGSFTGPGLQAVDFSVSKSFHIVESQSLQFRAEAINALNHPILNAPNSSIGPNFGLVNASQGERNLQFALKYMF</sequence>
<keyword evidence="6" id="KW-0121">Carboxypeptidase</keyword>
<evidence type="ECO:0000256" key="3">
    <source>
        <dbReference type="ARBA" id="ARBA00023237"/>
    </source>
</evidence>
<evidence type="ECO:0000256" key="2">
    <source>
        <dbReference type="ARBA" id="ARBA00023136"/>
    </source>
</evidence>
<gene>
    <name evidence="6" type="ORF">RBB77_06230</name>
</gene>
<reference evidence="6" key="1">
    <citation type="submission" date="2023-08" db="EMBL/GenBank/DDBJ databases">
        <authorList>
            <person name="Messyasz A."/>
            <person name="Mannisto M.K."/>
            <person name="Kerkhof L.J."/>
            <person name="Haggblom M."/>
        </authorList>
    </citation>
    <scope>NUCLEOTIDE SEQUENCE</scope>
    <source>
        <strain evidence="6">X5P6</strain>
    </source>
</reference>
<dbReference type="SUPFAM" id="SSF56935">
    <property type="entry name" value="Porins"/>
    <property type="match status" value="1"/>
</dbReference>
<reference evidence="6" key="2">
    <citation type="journal article" date="2024" name="Environ. Microbiol.">
        <title>Genome analysis and description of Tunturibacter gen. nov. expands the diversity of Terriglobia in tundra soils.</title>
        <authorList>
            <person name="Messyasz A."/>
            <person name="Mannisto M.K."/>
            <person name="Kerkhof L.J."/>
            <person name="Haggblom M.M."/>
        </authorList>
    </citation>
    <scope>NUCLEOTIDE SEQUENCE</scope>
    <source>
        <strain evidence="6">X5P6</strain>
    </source>
</reference>
<dbReference type="InterPro" id="IPR008969">
    <property type="entry name" value="CarboxyPept-like_regulatory"/>
</dbReference>
<accession>A0AAU7ZU35</accession>
<protein>
    <submittedName>
        <fullName evidence="6">Carboxypeptidase-like regulatory domain-containing protein</fullName>
    </submittedName>
</protein>
<dbReference type="GO" id="GO:0009279">
    <property type="term" value="C:cell outer membrane"/>
    <property type="evidence" value="ECO:0007669"/>
    <property type="project" value="UniProtKB-SubCell"/>
</dbReference>
<dbReference type="KEGG" id="tpsc:RBB77_06230"/>
<feature type="chain" id="PRO_5043840428" evidence="4">
    <location>
        <begin position="22"/>
        <end position="1140"/>
    </location>
</feature>
<dbReference type="Pfam" id="PF25183">
    <property type="entry name" value="OMP_b-brl_4"/>
    <property type="match status" value="1"/>
</dbReference>
<evidence type="ECO:0000256" key="4">
    <source>
        <dbReference type="SAM" id="SignalP"/>
    </source>
</evidence>
<keyword evidence="2" id="KW-0472">Membrane</keyword>
<dbReference type="InterPro" id="IPR036942">
    <property type="entry name" value="Beta-barrel_TonB_sf"/>
</dbReference>
<feature type="signal peptide" evidence="4">
    <location>
        <begin position="1"/>
        <end position="21"/>
    </location>
</feature>
<name>A0AAU7ZU35_9BACT</name>
<evidence type="ECO:0000256" key="1">
    <source>
        <dbReference type="ARBA" id="ARBA00004442"/>
    </source>
</evidence>
<dbReference type="EMBL" id="CP132942">
    <property type="protein sequence ID" value="XCB34481.1"/>
    <property type="molecule type" value="Genomic_DNA"/>
</dbReference>
<dbReference type="InterPro" id="IPR057601">
    <property type="entry name" value="Oar-like_b-barrel"/>
</dbReference>
<dbReference type="Gene3D" id="2.60.40.1120">
    <property type="entry name" value="Carboxypeptidase-like, regulatory domain"/>
    <property type="match status" value="1"/>
</dbReference>
<dbReference type="Gene3D" id="2.40.170.20">
    <property type="entry name" value="TonB-dependent receptor, beta-barrel domain"/>
    <property type="match status" value="1"/>
</dbReference>
<evidence type="ECO:0000313" key="6">
    <source>
        <dbReference type="EMBL" id="XCB34481.1"/>
    </source>
</evidence>
<dbReference type="SUPFAM" id="SSF49464">
    <property type="entry name" value="Carboxypeptidase regulatory domain-like"/>
    <property type="match status" value="1"/>
</dbReference>
<keyword evidence="6" id="KW-0378">Hydrolase</keyword>
<evidence type="ECO:0000259" key="5">
    <source>
        <dbReference type="Pfam" id="PF25183"/>
    </source>
</evidence>
<organism evidence="6">
    <name type="scientific">Tunturiibacter psychrotolerans</name>
    <dbReference type="NCBI Taxonomy" id="3069686"/>
    <lineage>
        <taxon>Bacteria</taxon>
        <taxon>Pseudomonadati</taxon>
        <taxon>Acidobacteriota</taxon>
        <taxon>Terriglobia</taxon>
        <taxon>Terriglobales</taxon>
        <taxon>Acidobacteriaceae</taxon>
        <taxon>Tunturiibacter</taxon>
    </lineage>
</organism>
<keyword evidence="3" id="KW-0998">Cell outer membrane</keyword>
<keyword evidence="4" id="KW-0732">Signal</keyword>
<feature type="domain" description="TonB-dependent transporter Oar-like beta-barrel" evidence="5">
    <location>
        <begin position="242"/>
        <end position="1133"/>
    </location>
</feature>
<keyword evidence="6" id="KW-0645">Protease</keyword>